<dbReference type="Proteomes" id="UP001182556">
    <property type="component" value="Unassembled WGS sequence"/>
</dbReference>
<dbReference type="GO" id="GO:0016757">
    <property type="term" value="F:glycosyltransferase activity"/>
    <property type="evidence" value="ECO:0007669"/>
    <property type="project" value="InterPro"/>
</dbReference>
<dbReference type="PANTHER" id="PTHR11183">
    <property type="entry name" value="GLYCOGENIN SUBFAMILY MEMBER"/>
    <property type="match status" value="1"/>
</dbReference>
<dbReference type="Pfam" id="PF01501">
    <property type="entry name" value="Glyco_transf_8"/>
    <property type="match status" value="1"/>
</dbReference>
<comment type="caution">
    <text evidence="1">The sequence shown here is derived from an EMBL/GenBank/DDBJ whole genome shotgun (WGS) entry which is preliminary data.</text>
</comment>
<proteinExistence type="predicted"/>
<dbReference type="CDD" id="cd02537">
    <property type="entry name" value="GT8_Glycogenin"/>
    <property type="match status" value="1"/>
</dbReference>
<dbReference type="EMBL" id="JAODAN010000006">
    <property type="protein sequence ID" value="KAK1923365.1"/>
    <property type="molecule type" value="Genomic_DNA"/>
</dbReference>
<gene>
    <name evidence="1" type="ORF">DB88DRAFT_490923</name>
</gene>
<reference evidence="1" key="1">
    <citation type="submission" date="2023-02" db="EMBL/GenBank/DDBJ databases">
        <title>Identification and recombinant expression of a fungal hydrolase from Papiliotrema laurentii that hydrolyzes apple cutin and clears colloidal polyester polyurethane.</title>
        <authorList>
            <consortium name="DOE Joint Genome Institute"/>
            <person name="Roman V.A."/>
            <person name="Bojanowski C."/>
            <person name="Crable B.R."/>
            <person name="Wagner D.N."/>
            <person name="Hung C.S."/>
            <person name="Nadeau L.J."/>
            <person name="Schratz L."/>
            <person name="Haridas S."/>
            <person name="Pangilinan J."/>
            <person name="Lipzen A."/>
            <person name="Na H."/>
            <person name="Yan M."/>
            <person name="Ng V."/>
            <person name="Grigoriev I.V."/>
            <person name="Spatafora J.W."/>
            <person name="Barlow D."/>
            <person name="Biffinger J."/>
            <person name="Kelley-Loughnane N."/>
            <person name="Varaljay V.A."/>
            <person name="Crookes-Goodson W.J."/>
        </authorList>
    </citation>
    <scope>NUCLEOTIDE SEQUENCE</scope>
    <source>
        <strain evidence="1">5307AH</strain>
    </source>
</reference>
<dbReference type="AlphaFoldDB" id="A0AAD9FL64"/>
<dbReference type="Gene3D" id="3.90.550.10">
    <property type="entry name" value="Spore Coat Polysaccharide Biosynthesis Protein SpsA, Chain A"/>
    <property type="match status" value="1"/>
</dbReference>
<dbReference type="InterPro" id="IPR002495">
    <property type="entry name" value="Glyco_trans_8"/>
</dbReference>
<protein>
    <submittedName>
        <fullName evidence="1">Galactinol synthase</fullName>
    </submittedName>
</protein>
<dbReference type="InterPro" id="IPR050587">
    <property type="entry name" value="GNT1/Glycosyltrans_8"/>
</dbReference>
<organism evidence="1 2">
    <name type="scientific">Papiliotrema laurentii</name>
    <name type="common">Cryptococcus laurentii</name>
    <dbReference type="NCBI Taxonomy" id="5418"/>
    <lineage>
        <taxon>Eukaryota</taxon>
        <taxon>Fungi</taxon>
        <taxon>Dikarya</taxon>
        <taxon>Basidiomycota</taxon>
        <taxon>Agaricomycotina</taxon>
        <taxon>Tremellomycetes</taxon>
        <taxon>Tremellales</taxon>
        <taxon>Rhynchogastremaceae</taxon>
        <taxon>Papiliotrema</taxon>
    </lineage>
</organism>
<evidence type="ECO:0000313" key="2">
    <source>
        <dbReference type="Proteomes" id="UP001182556"/>
    </source>
</evidence>
<name>A0AAD9FL64_PAPLA</name>
<sequence>MSSEKQSKKVWATLVTKPDYVPGLLTVNYTLRAVSSYPLLVMATSTLPESSRQIIQNQGMQVIDVEHLSPSQEQHPGFDPSFARFNDAWTKLRVFGLEGYDRVVLIDSDMIFTRSMDEVFDLELPGDDWIGAAPACVCNPFNIAHYPKDWIPANCALSKQSPTSTLLSPAIPDPTGPRTSHLLNSGMVVLQPRKQTMDHIIHFLNTSPTVAEAKFADQDVIAEAFCGRWRPLPWWTNALKTERAVHPGVWDDKEVRLIHYILEKPWNERPAAAKRYETNIPADGPEINGVKSLPPALLELVRNSPPQQNLVNYDEVHTWWWVAYEAMLADLKAQGESSGWKEIEASVKR</sequence>
<accession>A0AAD9FL64</accession>
<keyword evidence="2" id="KW-1185">Reference proteome</keyword>
<evidence type="ECO:0000313" key="1">
    <source>
        <dbReference type="EMBL" id="KAK1923365.1"/>
    </source>
</evidence>
<dbReference type="InterPro" id="IPR029044">
    <property type="entry name" value="Nucleotide-diphossugar_trans"/>
</dbReference>
<dbReference type="SUPFAM" id="SSF53448">
    <property type="entry name" value="Nucleotide-diphospho-sugar transferases"/>
    <property type="match status" value="1"/>
</dbReference>